<keyword evidence="5" id="KW-0862">Zinc</keyword>
<dbReference type="GO" id="GO:0004181">
    <property type="term" value="F:metallocarboxypeptidase activity"/>
    <property type="evidence" value="ECO:0007669"/>
    <property type="project" value="InterPro"/>
</dbReference>
<reference evidence="9" key="1">
    <citation type="submission" date="2020-11" db="EMBL/GenBank/DDBJ databases">
        <authorList>
            <person name="Tran Van P."/>
        </authorList>
    </citation>
    <scope>NUCLEOTIDE SEQUENCE</scope>
</reference>
<evidence type="ECO:0000259" key="8">
    <source>
        <dbReference type="PROSITE" id="PS52035"/>
    </source>
</evidence>
<evidence type="ECO:0000256" key="5">
    <source>
        <dbReference type="ARBA" id="ARBA00022833"/>
    </source>
</evidence>
<comment type="similarity">
    <text evidence="2 7">Belongs to the peptidase M14 family.</text>
</comment>
<evidence type="ECO:0000256" key="3">
    <source>
        <dbReference type="ARBA" id="ARBA00022670"/>
    </source>
</evidence>
<dbReference type="OrthoDB" id="6377660at2759"/>
<dbReference type="AlphaFoldDB" id="A0A7R9GJY7"/>
<keyword evidence="4" id="KW-0378">Hydrolase</keyword>
<evidence type="ECO:0000256" key="1">
    <source>
        <dbReference type="ARBA" id="ARBA00001947"/>
    </source>
</evidence>
<evidence type="ECO:0000313" key="9">
    <source>
        <dbReference type="EMBL" id="CAD7285198.1"/>
    </source>
</evidence>
<evidence type="ECO:0000256" key="2">
    <source>
        <dbReference type="ARBA" id="ARBA00005988"/>
    </source>
</evidence>
<evidence type="ECO:0000313" key="10">
    <source>
        <dbReference type="Proteomes" id="UP000678499"/>
    </source>
</evidence>
<feature type="active site" description="Proton donor/acceptor" evidence="7">
    <location>
        <position position="52"/>
    </location>
</feature>
<dbReference type="InterPro" id="IPR000834">
    <property type="entry name" value="Peptidase_M14"/>
</dbReference>
<accession>A0A7R9GJY7</accession>
<proteinExistence type="inferred from homology"/>
<dbReference type="SUPFAM" id="SSF53187">
    <property type="entry name" value="Zn-dependent exopeptidases"/>
    <property type="match status" value="1"/>
</dbReference>
<keyword evidence="3" id="KW-0645">Protease</keyword>
<dbReference type="Proteomes" id="UP000678499">
    <property type="component" value="Unassembled WGS sequence"/>
</dbReference>
<evidence type="ECO:0000256" key="4">
    <source>
        <dbReference type="ARBA" id="ARBA00022801"/>
    </source>
</evidence>
<evidence type="ECO:0000256" key="6">
    <source>
        <dbReference type="ARBA" id="ARBA00023049"/>
    </source>
</evidence>
<dbReference type="GO" id="GO:0006508">
    <property type="term" value="P:proteolysis"/>
    <property type="evidence" value="ECO:0007669"/>
    <property type="project" value="UniProtKB-KW"/>
</dbReference>
<evidence type="ECO:0000256" key="7">
    <source>
        <dbReference type="PROSITE-ProRule" id="PRU01379"/>
    </source>
</evidence>
<gene>
    <name evidence="9" type="ORF">NMOB1V02_LOCUS12800</name>
</gene>
<dbReference type="PANTHER" id="PTHR11705:SF143">
    <property type="entry name" value="SLL0236 PROTEIN"/>
    <property type="match status" value="1"/>
</dbReference>
<dbReference type="EMBL" id="OA894478">
    <property type="protein sequence ID" value="CAD7285198.1"/>
    <property type="molecule type" value="Genomic_DNA"/>
</dbReference>
<dbReference type="GO" id="GO:0005615">
    <property type="term" value="C:extracellular space"/>
    <property type="evidence" value="ECO:0007669"/>
    <property type="project" value="TreeGrafter"/>
</dbReference>
<dbReference type="Pfam" id="PF00246">
    <property type="entry name" value="Peptidase_M14"/>
    <property type="match status" value="1"/>
</dbReference>
<comment type="cofactor">
    <cofactor evidence="1">
        <name>Zn(2+)</name>
        <dbReference type="ChEBI" id="CHEBI:29105"/>
    </cofactor>
</comment>
<dbReference type="GO" id="GO:0008270">
    <property type="term" value="F:zinc ion binding"/>
    <property type="evidence" value="ECO:0007669"/>
    <property type="project" value="InterPro"/>
</dbReference>
<feature type="non-terminal residue" evidence="9">
    <location>
        <position position="96"/>
    </location>
</feature>
<dbReference type="PANTHER" id="PTHR11705">
    <property type="entry name" value="PROTEASE FAMILY M14 CARBOXYPEPTIDASE A,B"/>
    <property type="match status" value="1"/>
</dbReference>
<keyword evidence="6" id="KW-0482">Metalloprotease</keyword>
<organism evidence="9">
    <name type="scientific">Notodromas monacha</name>
    <dbReference type="NCBI Taxonomy" id="399045"/>
    <lineage>
        <taxon>Eukaryota</taxon>
        <taxon>Metazoa</taxon>
        <taxon>Ecdysozoa</taxon>
        <taxon>Arthropoda</taxon>
        <taxon>Crustacea</taxon>
        <taxon>Oligostraca</taxon>
        <taxon>Ostracoda</taxon>
        <taxon>Podocopa</taxon>
        <taxon>Podocopida</taxon>
        <taxon>Cypridocopina</taxon>
        <taxon>Cypridoidea</taxon>
        <taxon>Cyprididae</taxon>
        <taxon>Notodromas</taxon>
    </lineage>
</organism>
<protein>
    <recommendedName>
        <fullName evidence="8">Peptidase M14 domain-containing protein</fullName>
    </recommendedName>
</protein>
<dbReference type="EMBL" id="CAJPEX010012441">
    <property type="protein sequence ID" value="CAG0925350.1"/>
    <property type="molecule type" value="Genomic_DNA"/>
</dbReference>
<feature type="domain" description="Peptidase M14" evidence="8">
    <location>
        <begin position="1"/>
        <end position="86"/>
    </location>
</feature>
<dbReference type="Gene3D" id="3.40.630.10">
    <property type="entry name" value="Zn peptidases"/>
    <property type="match status" value="1"/>
</dbReference>
<sequence>YRVGKIFQDHVAILYGTEYITGNIADVIYLAAGGSVDWVKATAQVKYSHALELRDTGDYGFLLPPSQIIPSGEETLLGLLAQLSAIRSATIKSSPK</sequence>
<keyword evidence="10" id="KW-1185">Reference proteome</keyword>
<dbReference type="PROSITE" id="PS52035">
    <property type="entry name" value="PEPTIDASE_M14"/>
    <property type="match status" value="1"/>
</dbReference>
<name>A0A7R9GJY7_9CRUS</name>